<reference evidence="1 2" key="1">
    <citation type="submission" date="2022-11" db="EMBL/GenBank/DDBJ databases">
        <title>Minimal conservation of predation-associated metabolite biosynthetic gene clusters underscores biosynthetic potential of Myxococcota including descriptions for ten novel species: Archangium lansinium sp. nov., Myxococcus landrumus sp. nov., Nannocystis bai.</title>
        <authorList>
            <person name="Ahearne A."/>
            <person name="Stevens C."/>
            <person name="Phillips K."/>
        </authorList>
    </citation>
    <scope>NUCLEOTIDE SEQUENCE [LARGE SCALE GENOMIC DNA]</scope>
    <source>
        <strain evidence="1 2">MIWBW</strain>
    </source>
</reference>
<evidence type="ECO:0000313" key="2">
    <source>
        <dbReference type="Proteomes" id="UP001207654"/>
    </source>
</evidence>
<gene>
    <name evidence="1" type="ORF">OV287_27130</name>
</gene>
<sequence length="310" mass="32406">MSDSFGVVQLAYDIPIGGQFSFTVDGVIASNSFCLGLAGFVFDYGDNDNNILDMGVSLTGISLSTANGKSTITGTVNGVLEDDDHHTGNVYTQVILIAALPGPYSQVTMANPPSFSSGGTSEQIPLTVESPSLTGMLSGFSMGYSGDSDQGVNQIGATVTAYLNSGNIATIGGSCVLAESSKTKATNLSLYGALLADASSSPVFEIKAFRAKKGGATSVTFDNEVSMAQALLVGFNVQYSGNHDHKVKKMSVSYNNFYSPTGSNAGLQPDHKTFMFLGPQPFMRDDSDNSQDDNLSYADYVVIGAVKTQS</sequence>
<protein>
    <submittedName>
        <fullName evidence="1">Uncharacterized protein</fullName>
    </submittedName>
</protein>
<accession>A0ABT4A922</accession>
<name>A0ABT4A922_9BACT</name>
<keyword evidence="2" id="KW-1185">Reference proteome</keyword>
<dbReference type="Proteomes" id="UP001207654">
    <property type="component" value="Unassembled WGS sequence"/>
</dbReference>
<evidence type="ECO:0000313" key="1">
    <source>
        <dbReference type="EMBL" id="MCY1078155.1"/>
    </source>
</evidence>
<organism evidence="1 2">
    <name type="scientific">Archangium lansingense</name>
    <dbReference type="NCBI Taxonomy" id="2995310"/>
    <lineage>
        <taxon>Bacteria</taxon>
        <taxon>Pseudomonadati</taxon>
        <taxon>Myxococcota</taxon>
        <taxon>Myxococcia</taxon>
        <taxon>Myxococcales</taxon>
        <taxon>Cystobacterineae</taxon>
        <taxon>Archangiaceae</taxon>
        <taxon>Archangium</taxon>
    </lineage>
</organism>
<dbReference type="EMBL" id="JAPNKA010000001">
    <property type="protein sequence ID" value="MCY1078155.1"/>
    <property type="molecule type" value="Genomic_DNA"/>
</dbReference>
<comment type="caution">
    <text evidence="1">The sequence shown here is derived from an EMBL/GenBank/DDBJ whole genome shotgun (WGS) entry which is preliminary data.</text>
</comment>
<dbReference type="RefSeq" id="WP_267536947.1">
    <property type="nucleotide sequence ID" value="NZ_JAPNKA010000001.1"/>
</dbReference>
<proteinExistence type="predicted"/>